<evidence type="ECO:0000313" key="9">
    <source>
        <dbReference type="EMBL" id="CAL1172941.1"/>
    </source>
</evidence>
<evidence type="ECO:0000256" key="6">
    <source>
        <dbReference type="ARBA" id="ARBA00023136"/>
    </source>
</evidence>
<dbReference type="EMBL" id="CAMXCT030006757">
    <property type="protein sequence ID" value="CAL4806878.1"/>
    <property type="molecule type" value="Genomic_DNA"/>
</dbReference>
<dbReference type="Proteomes" id="UP001152797">
    <property type="component" value="Unassembled WGS sequence"/>
</dbReference>
<dbReference type="Pfam" id="PF25539">
    <property type="entry name" value="Bestrophin_2"/>
    <property type="match status" value="1"/>
</dbReference>
<keyword evidence="2" id="KW-0813">Transport</keyword>
<keyword evidence="4 7" id="KW-1133">Transmembrane helix</keyword>
<reference evidence="8" key="1">
    <citation type="submission" date="2022-10" db="EMBL/GenBank/DDBJ databases">
        <authorList>
            <person name="Chen Y."/>
            <person name="Dougan E. K."/>
            <person name="Chan C."/>
            <person name="Rhodes N."/>
            <person name="Thang M."/>
        </authorList>
    </citation>
    <scope>NUCLEOTIDE SEQUENCE</scope>
</reference>
<comment type="subcellular location">
    <subcellularLocation>
        <location evidence="1">Membrane</location>
        <topology evidence="1">Multi-pass membrane protein</topology>
    </subcellularLocation>
</comment>
<dbReference type="GO" id="GO:0016020">
    <property type="term" value="C:membrane"/>
    <property type="evidence" value="ECO:0007669"/>
    <property type="project" value="UniProtKB-SubCell"/>
</dbReference>
<reference evidence="9" key="2">
    <citation type="submission" date="2024-04" db="EMBL/GenBank/DDBJ databases">
        <authorList>
            <person name="Chen Y."/>
            <person name="Shah S."/>
            <person name="Dougan E. K."/>
            <person name="Thang M."/>
            <person name="Chan C."/>
        </authorList>
    </citation>
    <scope>NUCLEOTIDE SEQUENCE [LARGE SCALE GENOMIC DNA]</scope>
</reference>
<feature type="transmembrane region" description="Helical" evidence="7">
    <location>
        <begin position="73"/>
        <end position="90"/>
    </location>
</feature>
<feature type="transmembrane region" description="Helical" evidence="7">
    <location>
        <begin position="33"/>
        <end position="53"/>
    </location>
</feature>
<evidence type="ECO:0000256" key="7">
    <source>
        <dbReference type="SAM" id="Phobius"/>
    </source>
</evidence>
<dbReference type="AlphaFoldDB" id="A0A9P1M2R6"/>
<dbReference type="InterPro" id="IPR044669">
    <property type="entry name" value="YneE/VCCN1/2-like"/>
</dbReference>
<dbReference type="PANTHER" id="PTHR33281">
    <property type="entry name" value="UPF0187 PROTEIN YNEE"/>
    <property type="match status" value="1"/>
</dbReference>
<keyword evidence="5" id="KW-0406">Ion transport</keyword>
<protein>
    <submittedName>
        <fullName evidence="10">Bestrophin homolog</fullName>
    </submittedName>
</protein>
<dbReference type="EMBL" id="CAMXCT020006757">
    <property type="protein sequence ID" value="CAL1172941.1"/>
    <property type="molecule type" value="Genomic_DNA"/>
</dbReference>
<proteinExistence type="predicted"/>
<comment type="caution">
    <text evidence="8">The sequence shown here is derived from an EMBL/GenBank/DDBJ whole genome shotgun (WGS) entry which is preliminary data.</text>
</comment>
<accession>A0A9P1M2R6</accession>
<organism evidence="8">
    <name type="scientific">Cladocopium goreaui</name>
    <dbReference type="NCBI Taxonomy" id="2562237"/>
    <lineage>
        <taxon>Eukaryota</taxon>
        <taxon>Sar</taxon>
        <taxon>Alveolata</taxon>
        <taxon>Dinophyceae</taxon>
        <taxon>Suessiales</taxon>
        <taxon>Symbiodiniaceae</taxon>
        <taxon>Cladocopium</taxon>
    </lineage>
</organism>
<feature type="transmembrane region" description="Helical" evidence="7">
    <location>
        <begin position="247"/>
        <end position="269"/>
    </location>
</feature>
<keyword evidence="6 7" id="KW-0472">Membrane</keyword>
<dbReference type="GO" id="GO:0005254">
    <property type="term" value="F:chloride channel activity"/>
    <property type="evidence" value="ECO:0007669"/>
    <property type="project" value="InterPro"/>
</dbReference>
<dbReference type="OrthoDB" id="427412at2759"/>
<evidence type="ECO:0000256" key="2">
    <source>
        <dbReference type="ARBA" id="ARBA00022448"/>
    </source>
</evidence>
<keyword evidence="3 7" id="KW-0812">Transmembrane</keyword>
<evidence type="ECO:0000256" key="4">
    <source>
        <dbReference type="ARBA" id="ARBA00022989"/>
    </source>
</evidence>
<name>A0A9P1M2R6_9DINO</name>
<gene>
    <name evidence="8" type="ORF">C1SCF055_LOCUS44060</name>
</gene>
<evidence type="ECO:0000313" key="10">
    <source>
        <dbReference type="EMBL" id="CAL4806878.1"/>
    </source>
</evidence>
<evidence type="ECO:0000313" key="11">
    <source>
        <dbReference type="Proteomes" id="UP001152797"/>
    </source>
</evidence>
<evidence type="ECO:0000313" key="8">
    <source>
        <dbReference type="EMBL" id="CAI4019566.1"/>
    </source>
</evidence>
<dbReference type="EMBL" id="CAMXCT010006757">
    <property type="protein sequence ID" value="CAI4019566.1"/>
    <property type="molecule type" value="Genomic_DNA"/>
</dbReference>
<dbReference type="PANTHER" id="PTHR33281:SF20">
    <property type="match status" value="1"/>
</dbReference>
<evidence type="ECO:0000256" key="1">
    <source>
        <dbReference type="ARBA" id="ARBA00004141"/>
    </source>
</evidence>
<feature type="transmembrane region" description="Helical" evidence="7">
    <location>
        <begin position="275"/>
        <end position="295"/>
    </location>
</feature>
<sequence length="389" mass="43130">MGRVTAIARSVMSVTGVTARGAKLNRSKICRKVAFPLLASVLSGGVAAALKGLQTYVDDDDWIEENLFFDSTAYGSFGTCMSFMMVFRTAQSYTRYWDGIDMVYGIMGHWFNAASNTLAFTRCSKVKAEEVENFRRLVVRLFSLLNCLMLRELEGQEVHAESGLKFPVLDPRGIDQQTRAHLLNMKSHSRPEQVFQAISKVVVEAQQNGIIASPPPIVGRIHQEMGLGMTKLQNAMKLASVDFPAPYNLAIVALLSVHMLLTPVAVIAWAKTVAFSGFFSFVLVFCMFGLMQLAAELDNPFRDSGFGFDKDLVQQKLNKALVTILLEERRPVAHLSSSADLIGATDLEVIQARMEQSVYERNSMTSMISVMPNQVPEESDVPHDVKTAW</sequence>
<keyword evidence="11" id="KW-1185">Reference proteome</keyword>
<evidence type="ECO:0000256" key="3">
    <source>
        <dbReference type="ARBA" id="ARBA00022692"/>
    </source>
</evidence>
<evidence type="ECO:0000256" key="5">
    <source>
        <dbReference type="ARBA" id="ARBA00023065"/>
    </source>
</evidence>